<keyword evidence="4" id="KW-1185">Reference proteome</keyword>
<comment type="caution">
    <text evidence="3">The sequence shown here is derived from an EMBL/GenBank/DDBJ whole genome shotgun (WGS) entry which is preliminary data.</text>
</comment>
<evidence type="ECO:0000313" key="3">
    <source>
        <dbReference type="EMBL" id="KAK1604744.1"/>
    </source>
</evidence>
<dbReference type="Pfam" id="PF24570">
    <property type="entry name" value="BACK_BPM_SPOP"/>
    <property type="match status" value="1"/>
</dbReference>
<dbReference type="GO" id="GO:0016567">
    <property type="term" value="P:protein ubiquitination"/>
    <property type="evidence" value="ECO:0007669"/>
    <property type="project" value="InterPro"/>
</dbReference>
<sequence>MAGHLLVAADRYNVERLKLICEEMLCNHMDSSMVATSLTLAEQHSCHGLKEACFEFLASPSNLEAMVASDGYEHLKSSCPSILKEMIARFLPSEMKAAKDIIMTI</sequence>
<dbReference type="InterPro" id="IPR056423">
    <property type="entry name" value="BACK_BPM_SPOP"/>
</dbReference>
<dbReference type="PANTHER" id="PTHR26379">
    <property type="entry name" value="BTB/POZ AND MATH DOMAIN-CONTAINING PROTEIN 1"/>
    <property type="match status" value="1"/>
</dbReference>
<name>A0AAD8VFS1_LOLMU</name>
<gene>
    <name evidence="3" type="ORF">QYE76_028417</name>
</gene>
<dbReference type="Proteomes" id="UP001231189">
    <property type="component" value="Unassembled WGS sequence"/>
</dbReference>
<dbReference type="InterPro" id="IPR045005">
    <property type="entry name" value="BPM1-6"/>
</dbReference>
<evidence type="ECO:0000313" key="4">
    <source>
        <dbReference type="Proteomes" id="UP001231189"/>
    </source>
</evidence>
<proteinExistence type="inferred from homology"/>
<evidence type="ECO:0000256" key="1">
    <source>
        <dbReference type="ARBA" id="ARBA00010846"/>
    </source>
</evidence>
<dbReference type="PANTHER" id="PTHR26379:SF511">
    <property type="entry name" value="OS02G0311150 PROTEIN"/>
    <property type="match status" value="1"/>
</dbReference>
<protein>
    <recommendedName>
        <fullName evidence="2">BPM/SPOP BACK domain-containing protein</fullName>
    </recommendedName>
</protein>
<comment type="similarity">
    <text evidence="1">Belongs to the Tdpoz family.</text>
</comment>
<organism evidence="3 4">
    <name type="scientific">Lolium multiflorum</name>
    <name type="common">Italian ryegrass</name>
    <name type="synonym">Lolium perenne subsp. multiflorum</name>
    <dbReference type="NCBI Taxonomy" id="4521"/>
    <lineage>
        <taxon>Eukaryota</taxon>
        <taxon>Viridiplantae</taxon>
        <taxon>Streptophyta</taxon>
        <taxon>Embryophyta</taxon>
        <taxon>Tracheophyta</taxon>
        <taxon>Spermatophyta</taxon>
        <taxon>Magnoliopsida</taxon>
        <taxon>Liliopsida</taxon>
        <taxon>Poales</taxon>
        <taxon>Poaceae</taxon>
        <taxon>BOP clade</taxon>
        <taxon>Pooideae</taxon>
        <taxon>Poodae</taxon>
        <taxon>Poeae</taxon>
        <taxon>Poeae Chloroplast Group 2 (Poeae type)</taxon>
        <taxon>Loliodinae</taxon>
        <taxon>Loliinae</taxon>
        <taxon>Lolium</taxon>
    </lineage>
</organism>
<reference evidence="3" key="1">
    <citation type="submission" date="2023-07" db="EMBL/GenBank/DDBJ databases">
        <title>A chromosome-level genome assembly of Lolium multiflorum.</title>
        <authorList>
            <person name="Chen Y."/>
            <person name="Copetti D."/>
            <person name="Kolliker R."/>
            <person name="Studer B."/>
        </authorList>
    </citation>
    <scope>NUCLEOTIDE SEQUENCE</scope>
    <source>
        <strain evidence="3">02402/16</strain>
        <tissue evidence="3">Leaf</tissue>
    </source>
</reference>
<dbReference type="Gene3D" id="1.25.40.420">
    <property type="match status" value="1"/>
</dbReference>
<evidence type="ECO:0000259" key="2">
    <source>
        <dbReference type="Pfam" id="PF24570"/>
    </source>
</evidence>
<dbReference type="AlphaFoldDB" id="A0AAD8VFS1"/>
<feature type="domain" description="BPM/SPOP BACK" evidence="2">
    <location>
        <begin position="33"/>
        <end position="87"/>
    </location>
</feature>
<accession>A0AAD8VFS1</accession>
<dbReference type="EMBL" id="JAUUTY010000007">
    <property type="protein sequence ID" value="KAK1604744.1"/>
    <property type="molecule type" value="Genomic_DNA"/>
</dbReference>